<organism evidence="1 2">
    <name type="scientific">Myotis myotis</name>
    <name type="common">Greater mouse-eared bat</name>
    <name type="synonym">Vespertilio myotis</name>
    <dbReference type="NCBI Taxonomy" id="51298"/>
    <lineage>
        <taxon>Eukaryota</taxon>
        <taxon>Metazoa</taxon>
        <taxon>Chordata</taxon>
        <taxon>Craniata</taxon>
        <taxon>Vertebrata</taxon>
        <taxon>Euteleostomi</taxon>
        <taxon>Mammalia</taxon>
        <taxon>Eutheria</taxon>
        <taxon>Laurasiatheria</taxon>
        <taxon>Chiroptera</taxon>
        <taxon>Yangochiroptera</taxon>
        <taxon>Vespertilionidae</taxon>
        <taxon>Myotis</taxon>
    </lineage>
</organism>
<dbReference type="EMBL" id="JABWUV010000003">
    <property type="protein sequence ID" value="KAF6369485.1"/>
    <property type="molecule type" value="Genomic_DNA"/>
</dbReference>
<gene>
    <name evidence="1" type="ORF">mMyoMyo1_010805</name>
</gene>
<evidence type="ECO:0000313" key="2">
    <source>
        <dbReference type="Proteomes" id="UP000527355"/>
    </source>
</evidence>
<accession>A0A7J7Z632</accession>
<name>A0A7J7Z632_MYOMY</name>
<proteinExistence type="predicted"/>
<dbReference type="Proteomes" id="UP000527355">
    <property type="component" value="Unassembled WGS sequence"/>
</dbReference>
<keyword evidence="2" id="KW-1185">Reference proteome</keyword>
<comment type="caution">
    <text evidence="1">The sequence shown here is derived from an EMBL/GenBank/DDBJ whole genome shotgun (WGS) entry which is preliminary data.</text>
</comment>
<sequence length="151" mass="15562">MGLRPMGQVLNVCSACFLVSMRGAGGTVAPAVPGLLVEGGAVHAKATGRGGHAVSAGSAWHLLAPACPSLASSQALVLSSLPPLSFLLSRKHIKQVPAPGPLHTLSLQVQLCPWFCVAPAYMSNVRGALTFLPESTHWYSVSSHNTLLSTG</sequence>
<reference evidence="1 2" key="1">
    <citation type="journal article" date="2020" name="Nature">
        <title>Six reference-quality genomes reveal evolution of bat adaptations.</title>
        <authorList>
            <person name="Jebb D."/>
            <person name="Huang Z."/>
            <person name="Pippel M."/>
            <person name="Hughes G.M."/>
            <person name="Lavrichenko K."/>
            <person name="Devanna P."/>
            <person name="Winkler S."/>
            <person name="Jermiin L.S."/>
            <person name="Skirmuntt E.C."/>
            <person name="Katzourakis A."/>
            <person name="Burkitt-Gray L."/>
            <person name="Ray D.A."/>
            <person name="Sullivan K.A.M."/>
            <person name="Roscito J.G."/>
            <person name="Kirilenko B.M."/>
            <person name="Davalos L.M."/>
            <person name="Corthals A.P."/>
            <person name="Power M.L."/>
            <person name="Jones G."/>
            <person name="Ransome R.D."/>
            <person name="Dechmann D.K.N."/>
            <person name="Locatelli A.G."/>
            <person name="Puechmaille S.J."/>
            <person name="Fedrigo O."/>
            <person name="Jarvis E.D."/>
            <person name="Hiller M."/>
            <person name="Vernes S.C."/>
            <person name="Myers E.W."/>
            <person name="Teeling E.C."/>
        </authorList>
    </citation>
    <scope>NUCLEOTIDE SEQUENCE [LARGE SCALE GENOMIC DNA]</scope>
    <source>
        <strain evidence="1">MMyoMyo1</strain>
        <tissue evidence="1">Flight muscle</tissue>
    </source>
</reference>
<protein>
    <submittedName>
        <fullName evidence="1">Uncharacterized protein</fullName>
    </submittedName>
</protein>
<dbReference type="AlphaFoldDB" id="A0A7J7Z632"/>
<evidence type="ECO:0000313" key="1">
    <source>
        <dbReference type="EMBL" id="KAF6369485.1"/>
    </source>
</evidence>